<keyword evidence="4" id="KW-1185">Reference proteome</keyword>
<accession>A0A4Q1QUE0</accession>
<dbReference type="AlphaFoldDB" id="A0A4Q1QUE0"/>
<protein>
    <submittedName>
        <fullName evidence="3">Hydroxylase</fullName>
    </submittedName>
</protein>
<reference evidence="3 4" key="1">
    <citation type="submission" date="2019-01" db="EMBL/GenBank/DDBJ databases">
        <title>Draft genome sequences of the type strain Streptomyces sioyaensis DSM 40032 and its novel strain, TM32, a thermotolerant antibiotics-producing actinobacterium.</title>
        <authorList>
            <person name="Nakaew N."/>
            <person name="Lumyong S."/>
            <person name="Sloan W.T."/>
            <person name="Sungthong R."/>
        </authorList>
    </citation>
    <scope>NUCLEOTIDE SEQUENCE [LARGE SCALE GENOMIC DNA]</scope>
    <source>
        <strain evidence="3 4">DSM 40032</strain>
    </source>
</reference>
<evidence type="ECO:0000259" key="2">
    <source>
        <dbReference type="Pfam" id="PF01494"/>
    </source>
</evidence>
<feature type="region of interest" description="Disordered" evidence="1">
    <location>
        <begin position="453"/>
        <end position="480"/>
    </location>
</feature>
<gene>
    <name evidence="3" type="ORF">EST54_26535</name>
</gene>
<dbReference type="Proteomes" id="UP000289482">
    <property type="component" value="Unassembled WGS sequence"/>
</dbReference>
<dbReference type="Pfam" id="PF01494">
    <property type="entry name" value="FAD_binding_3"/>
    <property type="match status" value="1"/>
</dbReference>
<comment type="caution">
    <text evidence="3">The sequence shown here is derived from an EMBL/GenBank/DDBJ whole genome shotgun (WGS) entry which is preliminary data.</text>
</comment>
<dbReference type="GO" id="GO:0071949">
    <property type="term" value="F:FAD binding"/>
    <property type="evidence" value="ECO:0007669"/>
    <property type="project" value="InterPro"/>
</dbReference>
<dbReference type="GeneID" id="95781471"/>
<dbReference type="Gene3D" id="3.50.50.60">
    <property type="entry name" value="FAD/NAD(P)-binding domain"/>
    <property type="match status" value="1"/>
</dbReference>
<dbReference type="InterPro" id="IPR036188">
    <property type="entry name" value="FAD/NAD-bd_sf"/>
</dbReference>
<dbReference type="EMBL" id="SDIF01000103">
    <property type="protein sequence ID" value="RXS61420.1"/>
    <property type="molecule type" value="Genomic_DNA"/>
</dbReference>
<name>A0A4Q1QUE0_9ACTN</name>
<dbReference type="SUPFAM" id="SSF51905">
    <property type="entry name" value="FAD/NAD(P)-binding domain"/>
    <property type="match status" value="1"/>
</dbReference>
<proteinExistence type="predicted"/>
<feature type="domain" description="FAD-binding" evidence="2">
    <location>
        <begin position="11"/>
        <end position="349"/>
    </location>
</feature>
<evidence type="ECO:0000313" key="4">
    <source>
        <dbReference type="Proteomes" id="UP000289482"/>
    </source>
</evidence>
<evidence type="ECO:0000313" key="3">
    <source>
        <dbReference type="EMBL" id="RXS61420.1"/>
    </source>
</evidence>
<dbReference type="PANTHER" id="PTHR43422:SF3">
    <property type="entry name" value="THIAMINE THIAZOLE SYNTHASE"/>
    <property type="match status" value="1"/>
</dbReference>
<dbReference type="InterPro" id="IPR002938">
    <property type="entry name" value="FAD-bd"/>
</dbReference>
<evidence type="ECO:0000256" key="1">
    <source>
        <dbReference type="SAM" id="MobiDB-lite"/>
    </source>
</evidence>
<dbReference type="PANTHER" id="PTHR43422">
    <property type="entry name" value="THIAMINE THIAZOLE SYNTHASE"/>
    <property type="match status" value="1"/>
</dbReference>
<sequence>MAEHSNGGRTALVIGGGLAGMLAVTALIGQVDAITVVERDRYPEGHAFRKGVPQARHLHVLLSGGQRALEELLPGTLDALGDAGARSLDLPRDLLTRTPTGWQRRFDERRHRTLSVTRPVLDAVVRERVLRAAARSATRVEVLEATEAVGLTGDAHRVTGVRVRSRDGVPAGRAVRELAAGLVVDASGSGSRTPQWYGDLGRTAPHEETVDAGLAYATRMYRPKDPATAPEVAVNVPGWPECPRGGAYVPVEDGNWLLTLSGVRGHHPPTDATEFTAFSATIGDPYVHELLARAEPRSPVYGFRDTRNRRRRFERSGALPEGFLVLGDACCTFNPVYGQGMSVAALGALAVRGTLAGGGSTAEAQRAVARAVEPAWLAAVGADRPYASPEDATAGAGERLTTWYLDRLVARAAIDPVVGAAFRDVFCLTAPPTRLVAPRIVLRTVFLPRRPGLPSPPTAVEGVPAGPRKAAAAARRPTGG</sequence>
<organism evidence="3 4">
    <name type="scientific">Streptomyces sioyaensis</name>
    <dbReference type="NCBI Taxonomy" id="67364"/>
    <lineage>
        <taxon>Bacteria</taxon>
        <taxon>Bacillati</taxon>
        <taxon>Actinomycetota</taxon>
        <taxon>Actinomycetes</taxon>
        <taxon>Kitasatosporales</taxon>
        <taxon>Streptomycetaceae</taxon>
        <taxon>Streptomyces</taxon>
    </lineage>
</organism>
<dbReference type="RefSeq" id="WP_129250246.1">
    <property type="nucleotide sequence ID" value="NZ_JABZEL010000008.1"/>
</dbReference>
<feature type="compositionally biased region" description="Low complexity" evidence="1">
    <location>
        <begin position="464"/>
        <end position="480"/>
    </location>
</feature>